<organism evidence="2 3">
    <name type="scientific">Karstenula rhodostoma CBS 690.94</name>
    <dbReference type="NCBI Taxonomy" id="1392251"/>
    <lineage>
        <taxon>Eukaryota</taxon>
        <taxon>Fungi</taxon>
        <taxon>Dikarya</taxon>
        <taxon>Ascomycota</taxon>
        <taxon>Pezizomycotina</taxon>
        <taxon>Dothideomycetes</taxon>
        <taxon>Pleosporomycetidae</taxon>
        <taxon>Pleosporales</taxon>
        <taxon>Massarineae</taxon>
        <taxon>Didymosphaeriaceae</taxon>
        <taxon>Karstenula</taxon>
    </lineage>
</organism>
<proteinExistence type="predicted"/>
<name>A0A9P4PMZ8_9PLEO</name>
<gene>
    <name evidence="2" type="ORF">P171DRAFT_483488</name>
</gene>
<dbReference type="Proteomes" id="UP000799764">
    <property type="component" value="Unassembled WGS sequence"/>
</dbReference>
<feature type="compositionally biased region" description="Low complexity" evidence="1">
    <location>
        <begin position="133"/>
        <end position="150"/>
    </location>
</feature>
<keyword evidence="3" id="KW-1185">Reference proteome</keyword>
<sequence>MVNEDFGLPSPRTQEPSNDGTEILPSPLNESTLAQHQPPDAFPVFKNGDVIITTDLGPFPRTFQLHSSVLCRHSPFNGMETYPGESWYHFTIEEIKGKVSLIRKSADGERPLVSRDSPQIIDGTHIKVEDPSDTGTSPVPTPSSPALVAATKPPRHSTTIACYTQIFASFYNIPPKVSTTDISTAVAQSEALTKLATSLGSVQPLQAHLASLFSSYRQTLYLAIAHNPPRWLHLSLALQNRAIYTECLIHLVGAHPKMPWPKHPTPIPDPIHHLIQQKALDLANLRGASDRALLLLTLHIADPLTQKNRACDPRNKAEIESWLAVQVFRDEMAQHISAVGNHPSSSLHLGRLYRGIARGDWKWMSTEYVRAMLEPTMKLGWKELGEDLRSLRAQAKGVVGRLARNGLMVEPDGHGVGYLTCVEVGEGDVPWLSGGM</sequence>
<protein>
    <recommendedName>
        <fullName evidence="4">BTB domain-containing protein</fullName>
    </recommendedName>
</protein>
<evidence type="ECO:0000256" key="1">
    <source>
        <dbReference type="SAM" id="MobiDB-lite"/>
    </source>
</evidence>
<dbReference type="AlphaFoldDB" id="A0A9P4PMZ8"/>
<evidence type="ECO:0000313" key="2">
    <source>
        <dbReference type="EMBL" id="KAF2446118.1"/>
    </source>
</evidence>
<dbReference type="PANTHER" id="PTHR38119">
    <property type="entry name" value="BTB DOMAIN-CONTAINING PROTEIN-RELATED"/>
    <property type="match status" value="1"/>
</dbReference>
<evidence type="ECO:0000313" key="3">
    <source>
        <dbReference type="Proteomes" id="UP000799764"/>
    </source>
</evidence>
<dbReference type="OrthoDB" id="5280838at2759"/>
<feature type="compositionally biased region" description="Polar residues" evidence="1">
    <location>
        <begin position="11"/>
        <end position="20"/>
    </location>
</feature>
<dbReference type="PANTHER" id="PTHR38119:SF1">
    <property type="entry name" value="BTB DOMAIN-CONTAINING PROTEIN"/>
    <property type="match status" value="1"/>
</dbReference>
<feature type="region of interest" description="Disordered" evidence="1">
    <location>
        <begin position="128"/>
        <end position="150"/>
    </location>
</feature>
<evidence type="ECO:0008006" key="4">
    <source>
        <dbReference type="Google" id="ProtNLM"/>
    </source>
</evidence>
<feature type="region of interest" description="Disordered" evidence="1">
    <location>
        <begin position="1"/>
        <end position="31"/>
    </location>
</feature>
<comment type="caution">
    <text evidence="2">The sequence shown here is derived from an EMBL/GenBank/DDBJ whole genome shotgun (WGS) entry which is preliminary data.</text>
</comment>
<dbReference type="EMBL" id="MU001498">
    <property type="protein sequence ID" value="KAF2446118.1"/>
    <property type="molecule type" value="Genomic_DNA"/>
</dbReference>
<accession>A0A9P4PMZ8</accession>
<reference evidence="2" key="1">
    <citation type="journal article" date="2020" name="Stud. Mycol.">
        <title>101 Dothideomycetes genomes: a test case for predicting lifestyles and emergence of pathogens.</title>
        <authorList>
            <person name="Haridas S."/>
            <person name="Albert R."/>
            <person name="Binder M."/>
            <person name="Bloem J."/>
            <person name="Labutti K."/>
            <person name="Salamov A."/>
            <person name="Andreopoulos B."/>
            <person name="Baker S."/>
            <person name="Barry K."/>
            <person name="Bills G."/>
            <person name="Bluhm B."/>
            <person name="Cannon C."/>
            <person name="Castanera R."/>
            <person name="Culley D."/>
            <person name="Daum C."/>
            <person name="Ezra D."/>
            <person name="Gonzalez J."/>
            <person name="Henrissat B."/>
            <person name="Kuo A."/>
            <person name="Liang C."/>
            <person name="Lipzen A."/>
            <person name="Lutzoni F."/>
            <person name="Magnuson J."/>
            <person name="Mondo S."/>
            <person name="Nolan M."/>
            <person name="Ohm R."/>
            <person name="Pangilinan J."/>
            <person name="Park H.-J."/>
            <person name="Ramirez L."/>
            <person name="Alfaro M."/>
            <person name="Sun H."/>
            <person name="Tritt A."/>
            <person name="Yoshinaga Y."/>
            <person name="Zwiers L.-H."/>
            <person name="Turgeon B."/>
            <person name="Goodwin S."/>
            <person name="Spatafora J."/>
            <person name="Crous P."/>
            <person name="Grigoriev I."/>
        </authorList>
    </citation>
    <scope>NUCLEOTIDE SEQUENCE</scope>
    <source>
        <strain evidence="2">CBS 690.94</strain>
    </source>
</reference>